<organism evidence="1 2">
    <name type="scientific">Flagellimonas zhangzhouensis</name>
    <dbReference type="NCBI Taxonomy" id="1073328"/>
    <lineage>
        <taxon>Bacteria</taxon>
        <taxon>Pseudomonadati</taxon>
        <taxon>Bacteroidota</taxon>
        <taxon>Flavobacteriia</taxon>
        <taxon>Flavobacteriales</taxon>
        <taxon>Flavobacteriaceae</taxon>
        <taxon>Flagellimonas</taxon>
    </lineage>
</organism>
<evidence type="ECO:0008006" key="3">
    <source>
        <dbReference type="Google" id="ProtNLM"/>
    </source>
</evidence>
<dbReference type="Proteomes" id="UP000199592">
    <property type="component" value="Unassembled WGS sequence"/>
</dbReference>
<evidence type="ECO:0000313" key="1">
    <source>
        <dbReference type="EMBL" id="SDW60793.1"/>
    </source>
</evidence>
<dbReference type="STRING" id="1073328.SAMN05216294_0481"/>
<reference evidence="2" key="1">
    <citation type="submission" date="2016-10" db="EMBL/GenBank/DDBJ databases">
        <authorList>
            <person name="Varghese N."/>
            <person name="Submissions S."/>
        </authorList>
    </citation>
    <scope>NUCLEOTIDE SEQUENCE [LARGE SCALE GENOMIC DNA]</scope>
    <source>
        <strain evidence="2">DSM 25030</strain>
    </source>
</reference>
<sequence>MRVLVIITALIFGANTFAQGKDRSHSGAPPNRTQMAKELLESLDLDEIKGKSFLEIFNKYDEKAHALMEGDRKEGFEKMKALEEDKNEELKIILSESEYKKYLSVIEKMRPPKPPNRE</sequence>
<dbReference type="AlphaFoldDB" id="A0A1H2UXI0"/>
<dbReference type="EMBL" id="FNMY01000002">
    <property type="protein sequence ID" value="SDW60793.1"/>
    <property type="molecule type" value="Genomic_DNA"/>
</dbReference>
<evidence type="ECO:0000313" key="2">
    <source>
        <dbReference type="Proteomes" id="UP000199592"/>
    </source>
</evidence>
<gene>
    <name evidence="1" type="ORF">SAMN04487892_1811</name>
</gene>
<accession>A0A1H2UXI0</accession>
<dbReference type="RefSeq" id="WP_090292260.1">
    <property type="nucleotide sequence ID" value="NZ_FNKI01000001.1"/>
</dbReference>
<name>A0A1H2UXI0_9FLAO</name>
<proteinExistence type="predicted"/>
<protein>
    <recommendedName>
        <fullName evidence="3">DUF4890 domain-containing protein</fullName>
    </recommendedName>
</protein>
<keyword evidence="2" id="KW-1185">Reference proteome</keyword>